<dbReference type="AlphaFoldDB" id="A0A512HR06"/>
<evidence type="ECO:0000313" key="3">
    <source>
        <dbReference type="EMBL" id="GEO87892.1"/>
    </source>
</evidence>
<comment type="caution">
    <text evidence="3">The sequence shown here is derived from an EMBL/GenBank/DDBJ whole genome shotgun (WGS) entry which is preliminary data.</text>
</comment>
<dbReference type="CDD" id="cd00229">
    <property type="entry name" value="SGNH_hydrolase"/>
    <property type="match status" value="1"/>
</dbReference>
<keyword evidence="1" id="KW-0732">Signal</keyword>
<dbReference type="Pfam" id="PF13472">
    <property type="entry name" value="Lipase_GDSL_2"/>
    <property type="match status" value="1"/>
</dbReference>
<evidence type="ECO:0000256" key="1">
    <source>
        <dbReference type="SAM" id="SignalP"/>
    </source>
</evidence>
<dbReference type="Gene3D" id="3.40.50.1110">
    <property type="entry name" value="SGNH hydrolase"/>
    <property type="match status" value="1"/>
</dbReference>
<proteinExistence type="predicted"/>
<feature type="chain" id="PRO_5022106106" description="SGNH hydrolase-type esterase domain-containing protein" evidence="1">
    <location>
        <begin position="22"/>
        <end position="241"/>
    </location>
</feature>
<reference evidence="3 4" key="1">
    <citation type="submission" date="2019-07" db="EMBL/GenBank/DDBJ databases">
        <title>Whole genome shotgun sequence of Aeromicrobium flavum NBRC 107625.</title>
        <authorList>
            <person name="Hosoyama A."/>
            <person name="Uohara A."/>
            <person name="Ohji S."/>
            <person name="Ichikawa N."/>
        </authorList>
    </citation>
    <scope>NUCLEOTIDE SEQUENCE [LARGE SCALE GENOMIC DNA]</scope>
    <source>
        <strain evidence="3 4">NBRC 107625</strain>
    </source>
</reference>
<protein>
    <recommendedName>
        <fullName evidence="2">SGNH hydrolase-type esterase domain-containing protein</fullName>
    </recommendedName>
</protein>
<sequence length="241" mass="26173">MGFAVLTIASTLAALVTSAGAAAPAASPTSAAATPTSTPSAEPGTMLVVGDSYSSYYGNRHSRYPGWWALLGAELGLEPRLEAAAGTGFLARADSCASTRFRARLDTVRATDPEILMIEGGRNDWRRCTADGRVVESTRTEIEQATDAFFAELAGLWDELNRPRADVYVLSPWGTTKARKGRIIRPIVREAAQRHGFSWVETRPLSLEQAPDGIHPNNEGSRFLHEQVLQNSDLSQRFQRA</sequence>
<feature type="domain" description="SGNH hydrolase-type esterase" evidence="2">
    <location>
        <begin position="48"/>
        <end position="222"/>
    </location>
</feature>
<dbReference type="InterPro" id="IPR013830">
    <property type="entry name" value="SGNH_hydro"/>
</dbReference>
<organism evidence="3 4">
    <name type="scientific">Aeromicrobium flavum</name>
    <dbReference type="NCBI Taxonomy" id="416568"/>
    <lineage>
        <taxon>Bacteria</taxon>
        <taxon>Bacillati</taxon>
        <taxon>Actinomycetota</taxon>
        <taxon>Actinomycetes</taxon>
        <taxon>Propionibacteriales</taxon>
        <taxon>Nocardioidaceae</taxon>
        <taxon>Aeromicrobium</taxon>
    </lineage>
</organism>
<evidence type="ECO:0000313" key="4">
    <source>
        <dbReference type="Proteomes" id="UP000321769"/>
    </source>
</evidence>
<evidence type="ECO:0000259" key="2">
    <source>
        <dbReference type="Pfam" id="PF13472"/>
    </source>
</evidence>
<dbReference type="SUPFAM" id="SSF52266">
    <property type="entry name" value="SGNH hydrolase"/>
    <property type="match status" value="1"/>
</dbReference>
<feature type="signal peptide" evidence="1">
    <location>
        <begin position="1"/>
        <end position="21"/>
    </location>
</feature>
<dbReference type="EMBL" id="BJZQ01000001">
    <property type="protein sequence ID" value="GEO87892.1"/>
    <property type="molecule type" value="Genomic_DNA"/>
</dbReference>
<dbReference type="InterPro" id="IPR036514">
    <property type="entry name" value="SGNH_hydro_sf"/>
</dbReference>
<gene>
    <name evidence="3" type="ORF">AFL01nite_02190</name>
</gene>
<name>A0A512HR06_9ACTN</name>
<keyword evidence="4" id="KW-1185">Reference proteome</keyword>
<dbReference type="Proteomes" id="UP000321769">
    <property type="component" value="Unassembled WGS sequence"/>
</dbReference>
<accession>A0A512HR06</accession>